<name>T0VDK6_LACLC</name>
<organism evidence="1 2">
    <name type="scientific">Lactococcus cremoris subsp. cremoris TIFN3</name>
    <dbReference type="NCBI Taxonomy" id="1234873"/>
    <lineage>
        <taxon>Bacteria</taxon>
        <taxon>Bacillati</taxon>
        <taxon>Bacillota</taxon>
        <taxon>Bacilli</taxon>
        <taxon>Lactobacillales</taxon>
        <taxon>Streptococcaceae</taxon>
        <taxon>Lactococcus</taxon>
        <taxon>Lactococcus cremoris subsp. cremoris</taxon>
    </lineage>
</organism>
<dbReference type="PATRIC" id="fig|1234873.3.peg.2604"/>
<protein>
    <recommendedName>
        <fullName evidence="3">Abi family protein</fullName>
    </recommendedName>
</protein>
<comment type="caution">
    <text evidence="1">The sequence shown here is derived from an EMBL/GenBank/DDBJ whole genome shotgun (WGS) entry which is preliminary data.</text>
</comment>
<accession>T0VDK6</accession>
<dbReference type="EMBL" id="ATBE01000350">
    <property type="protein sequence ID" value="EQC93922.1"/>
    <property type="molecule type" value="Genomic_DNA"/>
</dbReference>
<dbReference type="Proteomes" id="UP000015664">
    <property type="component" value="Unassembled WGS sequence"/>
</dbReference>
<evidence type="ECO:0000313" key="2">
    <source>
        <dbReference type="Proteomes" id="UP000015664"/>
    </source>
</evidence>
<sequence>MKPAKTYEEQLEILIKRGLYIDNNKRAVHTLSNVNYYNLTGYLFQFKDSKGNFSGGVSFEQGCQGPSKNVGFGSLKM</sequence>
<proteinExistence type="predicted"/>
<reference evidence="1 2" key="1">
    <citation type="journal article" date="2013" name="ISME J.">
        <title>Multifactorial diversity sustains microbial community stability.</title>
        <authorList>
            <person name="Erkus O."/>
            <person name="de Jager V.C."/>
            <person name="Spus M."/>
            <person name="van Alen-Boerrigter I.J."/>
            <person name="van Rijswijck I.M."/>
            <person name="Hazelwood L."/>
            <person name="Janssen P.W."/>
            <person name="van Hijum S.A."/>
            <person name="Kleerebezem M."/>
            <person name="Smid E.J."/>
        </authorList>
    </citation>
    <scope>NUCLEOTIDE SEQUENCE [LARGE SCALE GENOMIC DNA]</scope>
    <source>
        <strain evidence="1 2">TIFN3</strain>
    </source>
</reference>
<dbReference type="AlphaFoldDB" id="T0VDK6"/>
<gene>
    <name evidence="1" type="ORF">LLT3_06225</name>
</gene>
<evidence type="ECO:0008006" key="3">
    <source>
        <dbReference type="Google" id="ProtNLM"/>
    </source>
</evidence>
<evidence type="ECO:0000313" key="1">
    <source>
        <dbReference type="EMBL" id="EQC93922.1"/>
    </source>
</evidence>